<dbReference type="AlphaFoldDB" id="A0A4P1QSH2"/>
<protein>
    <submittedName>
        <fullName evidence="2">Uncharacterized protein</fullName>
    </submittedName>
</protein>
<feature type="region of interest" description="Disordered" evidence="1">
    <location>
        <begin position="598"/>
        <end position="629"/>
    </location>
</feature>
<feature type="compositionally biased region" description="Polar residues" evidence="1">
    <location>
        <begin position="599"/>
        <end position="609"/>
    </location>
</feature>
<feature type="compositionally biased region" description="Polar residues" evidence="1">
    <location>
        <begin position="120"/>
        <end position="144"/>
    </location>
</feature>
<reference evidence="2 3" key="1">
    <citation type="journal article" date="2017" name="Plant Biotechnol. J.">
        <title>A comprehensive draft genome sequence for lupin (Lupinus angustifolius), an emerging health food: insights into plant-microbe interactions and legume evolution.</title>
        <authorList>
            <person name="Hane J.K."/>
            <person name="Ming Y."/>
            <person name="Kamphuis L.G."/>
            <person name="Nelson M.N."/>
            <person name="Garg G."/>
            <person name="Atkins C.A."/>
            <person name="Bayer P.E."/>
            <person name="Bravo A."/>
            <person name="Bringans S."/>
            <person name="Cannon S."/>
            <person name="Edwards D."/>
            <person name="Foley R."/>
            <person name="Gao L.L."/>
            <person name="Harrison M.J."/>
            <person name="Huang W."/>
            <person name="Hurgobin B."/>
            <person name="Li S."/>
            <person name="Liu C.W."/>
            <person name="McGrath A."/>
            <person name="Morahan G."/>
            <person name="Murray J."/>
            <person name="Weller J."/>
            <person name="Jian J."/>
            <person name="Singh K.B."/>
        </authorList>
    </citation>
    <scope>NUCLEOTIDE SEQUENCE [LARGE SCALE GENOMIC DNA]</scope>
    <source>
        <strain evidence="3">cv. Tanjil</strain>
        <tissue evidence="2">Whole plant</tissue>
    </source>
</reference>
<evidence type="ECO:0000313" key="3">
    <source>
        <dbReference type="Proteomes" id="UP000188354"/>
    </source>
</evidence>
<feature type="compositionally biased region" description="Low complexity" evidence="1">
    <location>
        <begin position="617"/>
        <end position="628"/>
    </location>
</feature>
<keyword evidence="3" id="KW-1185">Reference proteome</keyword>
<dbReference type="PANTHER" id="PTHR36723">
    <property type="entry name" value="F22C12.19"/>
    <property type="match status" value="1"/>
</dbReference>
<accession>A0A4P1QSH2</accession>
<name>A0A4P1QSH2_LUPAN</name>
<gene>
    <name evidence="2" type="ORF">TanjilG_05650</name>
</gene>
<dbReference type="Gramene" id="OIV93947">
    <property type="protein sequence ID" value="OIV93947"/>
    <property type="gene ID" value="TanjilG_05650"/>
</dbReference>
<dbReference type="PANTHER" id="PTHR36723:SF1">
    <property type="entry name" value="F22C12.19"/>
    <property type="match status" value="1"/>
</dbReference>
<organism evidence="2 3">
    <name type="scientific">Lupinus angustifolius</name>
    <name type="common">Narrow-leaved blue lupine</name>
    <dbReference type="NCBI Taxonomy" id="3871"/>
    <lineage>
        <taxon>Eukaryota</taxon>
        <taxon>Viridiplantae</taxon>
        <taxon>Streptophyta</taxon>
        <taxon>Embryophyta</taxon>
        <taxon>Tracheophyta</taxon>
        <taxon>Spermatophyta</taxon>
        <taxon>Magnoliopsida</taxon>
        <taxon>eudicotyledons</taxon>
        <taxon>Gunneridae</taxon>
        <taxon>Pentapetalae</taxon>
        <taxon>rosids</taxon>
        <taxon>fabids</taxon>
        <taxon>Fabales</taxon>
        <taxon>Fabaceae</taxon>
        <taxon>Papilionoideae</taxon>
        <taxon>50 kb inversion clade</taxon>
        <taxon>genistoids sensu lato</taxon>
        <taxon>core genistoids</taxon>
        <taxon>Genisteae</taxon>
        <taxon>Lupinus</taxon>
    </lineage>
</organism>
<dbReference type="EMBL" id="CM007377">
    <property type="protein sequence ID" value="OIV93947.1"/>
    <property type="molecule type" value="Genomic_DNA"/>
</dbReference>
<feature type="region of interest" description="Disordered" evidence="1">
    <location>
        <begin position="100"/>
        <end position="158"/>
    </location>
</feature>
<proteinExistence type="predicted"/>
<evidence type="ECO:0000313" key="2">
    <source>
        <dbReference type="EMBL" id="OIV93947.1"/>
    </source>
</evidence>
<sequence>MDAVQLSLPVDVAAVPKLMGSEGFSRTAGVEPRNDSVSVLVNHSNSIENENESLLCNSSSQLPHLNGEEFSKNMPANNGKNCLVISSTLEAVPLQRKAAKVNKSSSSCSKRARMSRSEDPTSTNGIAESNPEKTQLQKQKSNGTKRGDKRSFKVPSAKSKFESSSMKMGASLFSSSSGANNFFGWLFQKLTFLTQAIAEPPFFSHEPYYSSTPSLLFSGKSQSYSTGLYGLKHDFHDVTKLMDEQPLDELLKGTFARPNLGKDKVKRTSSLNENFMNSVRKACSILHSPKSVQSQNTAEMDFSSNKTSPCELSSVCAVESVGNEEKDQSCTKDVPSCSKDLCSETEIIASPLDIPLSQPKDVLERIALHPFQDLDSLLLDLSKSTNDLRSGKQASRRSSLPSFPWSHAFGGHSRTNSDTVKLSTSRSACQGKWARTGIIASSTDIDRSCFTNLDSFSYDSSLVPSTGCSDNKLLPSLFSNLPSHQWDSSSPVTCKDSQFNAEVGGQTDPTENDECCPRVLAAARTLCELATRSLRQNPDGILRWQRKTSHKAMKTCNYKSNDKLEEMPSIPISMIGSDVFSSSAGQTMPSKKPRLSIVENKNSGHSNNFRKGPCTWSTSKSSRSIPSKPIKDSIVEGKRTTSSILKQHCMMPPPARDLGKAAYDGKRQDGKLVLTDWKRGRDK</sequence>
<dbReference type="STRING" id="3871.A0A4P1QSH2"/>
<evidence type="ECO:0000256" key="1">
    <source>
        <dbReference type="SAM" id="MobiDB-lite"/>
    </source>
</evidence>
<dbReference type="Proteomes" id="UP000188354">
    <property type="component" value="Chromosome LG17"/>
</dbReference>